<proteinExistence type="predicted"/>
<evidence type="ECO:0000313" key="2">
    <source>
        <dbReference type="Proteomes" id="UP000660680"/>
    </source>
</evidence>
<gene>
    <name evidence="1" type="ORF">GCM10010171_50620</name>
</gene>
<comment type="caution">
    <text evidence="1">The sequence shown here is derived from an EMBL/GenBank/DDBJ whole genome shotgun (WGS) entry which is preliminary data.</text>
</comment>
<dbReference type="AlphaFoldDB" id="A0A918GPA9"/>
<keyword evidence="2" id="KW-1185">Reference proteome</keyword>
<reference evidence="1" key="2">
    <citation type="submission" date="2020-09" db="EMBL/GenBank/DDBJ databases">
        <authorList>
            <person name="Sun Q."/>
            <person name="Ohkuma M."/>
        </authorList>
    </citation>
    <scope>NUCLEOTIDE SEQUENCE</scope>
    <source>
        <strain evidence="1">JCM 3276</strain>
    </source>
</reference>
<name>A0A918GPA9_9PSEU</name>
<reference evidence="1" key="1">
    <citation type="journal article" date="2014" name="Int. J. Syst. Evol. Microbiol.">
        <title>Complete genome sequence of Corynebacterium casei LMG S-19264T (=DSM 44701T), isolated from a smear-ripened cheese.</title>
        <authorList>
            <consortium name="US DOE Joint Genome Institute (JGI-PGF)"/>
            <person name="Walter F."/>
            <person name="Albersmeier A."/>
            <person name="Kalinowski J."/>
            <person name="Ruckert C."/>
        </authorList>
    </citation>
    <scope>NUCLEOTIDE SEQUENCE</scope>
    <source>
        <strain evidence="1">JCM 3276</strain>
    </source>
</reference>
<dbReference type="Proteomes" id="UP000660680">
    <property type="component" value="Unassembled WGS sequence"/>
</dbReference>
<protein>
    <submittedName>
        <fullName evidence="1">Uncharacterized protein</fullName>
    </submittedName>
</protein>
<sequence>MITLVWPGPGLWLWFDIGPERPVRLLAVRADDRVPPPGAGMPLATGERLRYRAHDLSGARLRIIQVDPATAVISVFETRPQGRSVRMWTEVAPAETFAAAPTRDGGGPDVVHGRPRRIRSPLRAAVHHHPFSR</sequence>
<dbReference type="EMBL" id="BMRB01000005">
    <property type="protein sequence ID" value="GGS49378.1"/>
    <property type="molecule type" value="Genomic_DNA"/>
</dbReference>
<evidence type="ECO:0000313" key="1">
    <source>
        <dbReference type="EMBL" id="GGS49378.1"/>
    </source>
</evidence>
<dbReference type="RefSeq" id="WP_189213081.1">
    <property type="nucleotide sequence ID" value="NZ_BMRB01000005.1"/>
</dbReference>
<accession>A0A918GPA9</accession>
<organism evidence="1 2">
    <name type="scientific">Actinokineospora fastidiosa</name>
    <dbReference type="NCBI Taxonomy" id="1816"/>
    <lineage>
        <taxon>Bacteria</taxon>
        <taxon>Bacillati</taxon>
        <taxon>Actinomycetota</taxon>
        <taxon>Actinomycetes</taxon>
        <taxon>Pseudonocardiales</taxon>
        <taxon>Pseudonocardiaceae</taxon>
        <taxon>Actinokineospora</taxon>
    </lineage>
</organism>